<dbReference type="Proteomes" id="UP001203852">
    <property type="component" value="Unassembled WGS sequence"/>
</dbReference>
<evidence type="ECO:0000313" key="2">
    <source>
        <dbReference type="EMBL" id="KAI1615632.1"/>
    </source>
</evidence>
<proteinExistence type="predicted"/>
<accession>A0AAN6E221</accession>
<keyword evidence="1" id="KW-0472">Membrane</keyword>
<name>A0AAN6E221_9EURO</name>
<reference evidence="2" key="1">
    <citation type="journal article" date="2022" name="bioRxiv">
        <title>Deciphering the potential niche of two novel black yeast fungi from a biological soil crust based on their genomes, phenotypes, and melanin regulation.</title>
        <authorList>
            <consortium name="DOE Joint Genome Institute"/>
            <person name="Carr E.C."/>
            <person name="Barton Q."/>
            <person name="Grambo S."/>
            <person name="Sullivan M."/>
            <person name="Renfro C.M."/>
            <person name="Kuo A."/>
            <person name="Pangilinan J."/>
            <person name="Lipzen A."/>
            <person name="Keymanesh K."/>
            <person name="Savage E."/>
            <person name="Barry K."/>
            <person name="Grigoriev I.V."/>
            <person name="Riekhof W.R."/>
            <person name="Harris S.S."/>
        </authorList>
    </citation>
    <scope>NUCLEOTIDE SEQUENCE</scope>
    <source>
        <strain evidence="2">JF 03-4F</strain>
    </source>
</reference>
<protein>
    <submittedName>
        <fullName evidence="2">Uncharacterized protein</fullName>
    </submittedName>
</protein>
<dbReference type="AlphaFoldDB" id="A0AAN6E221"/>
<keyword evidence="1" id="KW-1133">Transmembrane helix</keyword>
<feature type="transmembrane region" description="Helical" evidence="1">
    <location>
        <begin position="69"/>
        <end position="90"/>
    </location>
</feature>
<gene>
    <name evidence="2" type="ORF">EDD36DRAFT_193417</name>
</gene>
<comment type="caution">
    <text evidence="2">The sequence shown here is derived from an EMBL/GenBank/DDBJ whole genome shotgun (WGS) entry which is preliminary data.</text>
</comment>
<evidence type="ECO:0000313" key="3">
    <source>
        <dbReference type="Proteomes" id="UP001203852"/>
    </source>
</evidence>
<evidence type="ECO:0000256" key="1">
    <source>
        <dbReference type="SAM" id="Phobius"/>
    </source>
</evidence>
<dbReference type="EMBL" id="MU404352">
    <property type="protein sequence ID" value="KAI1615632.1"/>
    <property type="molecule type" value="Genomic_DNA"/>
</dbReference>
<organism evidence="2 3">
    <name type="scientific">Exophiala viscosa</name>
    <dbReference type="NCBI Taxonomy" id="2486360"/>
    <lineage>
        <taxon>Eukaryota</taxon>
        <taxon>Fungi</taxon>
        <taxon>Dikarya</taxon>
        <taxon>Ascomycota</taxon>
        <taxon>Pezizomycotina</taxon>
        <taxon>Eurotiomycetes</taxon>
        <taxon>Chaetothyriomycetidae</taxon>
        <taxon>Chaetothyriales</taxon>
        <taxon>Herpotrichiellaceae</taxon>
        <taxon>Exophiala</taxon>
    </lineage>
</organism>
<sequence length="177" mass="19429">MRPARLTSLRSVVSHGPLVVRHSFPQLRVYCSKAQRVGSQSAMPTTPDCTAVSSSTSLLSRVIDQPFETWQSIFLSLAFFFAFALVVVFLGRRYVELLTFNAYSCSNPPATLEGQRAWEEASSVVDAHTNPDDGSGVRQRPRLVYVQPSIVAIGKVQAGKIAQRRASSSRIVSDKAQ</sequence>
<keyword evidence="3" id="KW-1185">Reference proteome</keyword>
<keyword evidence="1" id="KW-0812">Transmembrane</keyword>